<dbReference type="Proteomes" id="UP000256478">
    <property type="component" value="Unassembled WGS sequence"/>
</dbReference>
<reference evidence="4 5" key="1">
    <citation type="submission" date="2018-08" db="EMBL/GenBank/DDBJ databases">
        <title>Thalassotalea euphylliae genome.</title>
        <authorList>
            <person name="Summers S."/>
            <person name="Rice S.A."/>
            <person name="Freckelton M.L."/>
            <person name="Nedved B.T."/>
            <person name="Hadfield M.G."/>
        </authorList>
    </citation>
    <scope>NUCLEOTIDE SEQUENCE [LARGE SCALE GENOMIC DNA]</scope>
    <source>
        <strain evidence="4 5">H1</strain>
    </source>
</reference>
<organism evidence="4 5">
    <name type="scientific">Thalassotalea euphylliae</name>
    <dbReference type="NCBI Taxonomy" id="1655234"/>
    <lineage>
        <taxon>Bacteria</taxon>
        <taxon>Pseudomonadati</taxon>
        <taxon>Pseudomonadota</taxon>
        <taxon>Gammaproteobacteria</taxon>
        <taxon>Alteromonadales</taxon>
        <taxon>Colwelliaceae</taxon>
        <taxon>Thalassotalea</taxon>
    </lineage>
</organism>
<feature type="signal peptide" evidence="2">
    <location>
        <begin position="1"/>
        <end position="22"/>
    </location>
</feature>
<accession>A0A3E0TTI2</accession>
<name>A0A3E0TTI2_9GAMM</name>
<feature type="domain" description="Outer membrane protein beta-barrel" evidence="3">
    <location>
        <begin position="10"/>
        <end position="160"/>
    </location>
</feature>
<dbReference type="InterPro" id="IPR027385">
    <property type="entry name" value="Beta-barrel_OMP"/>
</dbReference>
<keyword evidence="1 2" id="KW-0732">Signal</keyword>
<evidence type="ECO:0000256" key="2">
    <source>
        <dbReference type="SAM" id="SignalP"/>
    </source>
</evidence>
<feature type="chain" id="PRO_5017614883" evidence="2">
    <location>
        <begin position="23"/>
        <end position="170"/>
    </location>
</feature>
<evidence type="ECO:0000256" key="1">
    <source>
        <dbReference type="ARBA" id="ARBA00022729"/>
    </source>
</evidence>
<gene>
    <name evidence="4" type="ORF">DXX93_16350</name>
</gene>
<proteinExistence type="predicted"/>
<dbReference type="Gene3D" id="2.40.160.20">
    <property type="match status" value="1"/>
</dbReference>
<dbReference type="Pfam" id="PF13505">
    <property type="entry name" value="OMP_b-brl"/>
    <property type="match status" value="1"/>
</dbReference>
<dbReference type="OrthoDB" id="5901526at2"/>
<protein>
    <submittedName>
        <fullName evidence="4">Porin family protein</fullName>
    </submittedName>
</protein>
<evidence type="ECO:0000313" key="5">
    <source>
        <dbReference type="Proteomes" id="UP000256478"/>
    </source>
</evidence>
<sequence length="170" mass="18686">MQVLKKAGFALLALAFPLTAAAQWSIGTGYANLSSDDDGLDVSLSAVYGSVSYYHKIENTQWTVTPELRFGIGLNDDEVFDVDFEIDRFVALSVKGQYQAADNFYLFVMPSYADVKIEASFRGSSASDSESELGYGVGAGFNITEQSLLEFSFEQYDDTDLLTASIHMKF</sequence>
<evidence type="ECO:0000259" key="3">
    <source>
        <dbReference type="Pfam" id="PF13505"/>
    </source>
</evidence>
<dbReference type="AlphaFoldDB" id="A0A3E0TTI2"/>
<comment type="caution">
    <text evidence="4">The sequence shown here is derived from an EMBL/GenBank/DDBJ whole genome shotgun (WGS) entry which is preliminary data.</text>
</comment>
<dbReference type="EMBL" id="QUOU01000001">
    <property type="protein sequence ID" value="REL27976.1"/>
    <property type="molecule type" value="Genomic_DNA"/>
</dbReference>
<evidence type="ECO:0000313" key="4">
    <source>
        <dbReference type="EMBL" id="REL27976.1"/>
    </source>
</evidence>
<dbReference type="InterPro" id="IPR011250">
    <property type="entry name" value="OMP/PagP_B-barrel"/>
</dbReference>
<dbReference type="SUPFAM" id="SSF56925">
    <property type="entry name" value="OMPA-like"/>
    <property type="match status" value="1"/>
</dbReference>